<evidence type="ECO:0000256" key="4">
    <source>
        <dbReference type="ARBA" id="ARBA00022475"/>
    </source>
</evidence>
<dbReference type="SUPFAM" id="SSF103481">
    <property type="entry name" value="Multidrug resistance efflux transporter EmrE"/>
    <property type="match status" value="2"/>
</dbReference>
<evidence type="ECO:0000256" key="1">
    <source>
        <dbReference type="ARBA" id="ARBA00004651"/>
    </source>
</evidence>
<evidence type="ECO:0000259" key="9">
    <source>
        <dbReference type="Pfam" id="PF00892"/>
    </source>
</evidence>
<dbReference type="AlphaFoldDB" id="A0A255YEH9"/>
<protein>
    <submittedName>
        <fullName evidence="10">Protein RarD</fullName>
    </submittedName>
</protein>
<feature type="transmembrane region" description="Helical" evidence="8">
    <location>
        <begin position="106"/>
        <end position="123"/>
    </location>
</feature>
<feature type="transmembrane region" description="Helical" evidence="8">
    <location>
        <begin position="209"/>
        <end position="228"/>
    </location>
</feature>
<dbReference type="GO" id="GO:0005886">
    <property type="term" value="C:plasma membrane"/>
    <property type="evidence" value="ECO:0007669"/>
    <property type="project" value="UniProtKB-SubCell"/>
</dbReference>
<dbReference type="EMBL" id="NOXT01000115">
    <property type="protein sequence ID" value="OYQ27084.1"/>
    <property type="molecule type" value="Genomic_DNA"/>
</dbReference>
<keyword evidence="3" id="KW-0813">Transport</keyword>
<evidence type="ECO:0000313" key="11">
    <source>
        <dbReference type="Proteomes" id="UP000216991"/>
    </source>
</evidence>
<organism evidence="10 11">
    <name type="scientific">Sandarakinorhabdus cyanobacteriorum</name>
    <dbReference type="NCBI Taxonomy" id="1981098"/>
    <lineage>
        <taxon>Bacteria</taxon>
        <taxon>Pseudomonadati</taxon>
        <taxon>Pseudomonadota</taxon>
        <taxon>Alphaproteobacteria</taxon>
        <taxon>Sphingomonadales</taxon>
        <taxon>Sphingosinicellaceae</taxon>
        <taxon>Sandarakinorhabdus</taxon>
    </lineage>
</organism>
<feature type="domain" description="EamA" evidence="9">
    <location>
        <begin position="157"/>
        <end position="282"/>
    </location>
</feature>
<keyword evidence="11" id="KW-1185">Reference proteome</keyword>
<evidence type="ECO:0000256" key="7">
    <source>
        <dbReference type="ARBA" id="ARBA00023136"/>
    </source>
</evidence>
<dbReference type="NCBIfam" id="TIGR00688">
    <property type="entry name" value="rarD"/>
    <property type="match status" value="1"/>
</dbReference>
<feature type="transmembrane region" description="Helical" evidence="8">
    <location>
        <begin position="266"/>
        <end position="283"/>
    </location>
</feature>
<evidence type="ECO:0000256" key="3">
    <source>
        <dbReference type="ARBA" id="ARBA00022448"/>
    </source>
</evidence>
<evidence type="ECO:0000313" key="10">
    <source>
        <dbReference type="EMBL" id="OYQ27084.1"/>
    </source>
</evidence>
<gene>
    <name evidence="10" type="primary">rarD</name>
    <name evidence="10" type="ORF">CHU93_11275</name>
</gene>
<dbReference type="Pfam" id="PF00892">
    <property type="entry name" value="EamA"/>
    <property type="match status" value="2"/>
</dbReference>
<comment type="subcellular location">
    <subcellularLocation>
        <location evidence="1">Cell membrane</location>
        <topology evidence="1">Multi-pass membrane protein</topology>
    </subcellularLocation>
</comment>
<feature type="transmembrane region" description="Helical" evidence="8">
    <location>
        <begin position="74"/>
        <end position="94"/>
    </location>
</feature>
<feature type="domain" description="EamA" evidence="9">
    <location>
        <begin position="11"/>
        <end position="144"/>
    </location>
</feature>
<proteinExistence type="inferred from homology"/>
<evidence type="ECO:0000256" key="8">
    <source>
        <dbReference type="SAM" id="Phobius"/>
    </source>
</evidence>
<evidence type="ECO:0000256" key="6">
    <source>
        <dbReference type="ARBA" id="ARBA00022989"/>
    </source>
</evidence>
<keyword evidence="6 8" id="KW-1133">Transmembrane helix</keyword>
<dbReference type="PANTHER" id="PTHR22911">
    <property type="entry name" value="ACYL-MALONYL CONDENSING ENZYME-RELATED"/>
    <property type="match status" value="1"/>
</dbReference>
<dbReference type="OrthoDB" id="369870at2"/>
<feature type="transmembrane region" description="Helical" evidence="8">
    <location>
        <begin position="130"/>
        <end position="148"/>
    </location>
</feature>
<keyword evidence="4" id="KW-1003">Cell membrane</keyword>
<evidence type="ECO:0000256" key="5">
    <source>
        <dbReference type="ARBA" id="ARBA00022692"/>
    </source>
</evidence>
<comment type="caution">
    <text evidence="10">The sequence shown here is derived from an EMBL/GenBank/DDBJ whole genome shotgun (WGS) entry which is preliminary data.</text>
</comment>
<feature type="transmembrane region" description="Helical" evidence="8">
    <location>
        <begin position="12"/>
        <end position="29"/>
    </location>
</feature>
<feature type="transmembrane region" description="Helical" evidence="8">
    <location>
        <begin position="154"/>
        <end position="169"/>
    </location>
</feature>
<feature type="transmembrane region" description="Helical" evidence="8">
    <location>
        <begin position="181"/>
        <end position="197"/>
    </location>
</feature>
<sequence>MNAATPTMRDGLIAGLGAYVIWGLMPLYLRLMQGVPAGDVLGHRIAWSLLVLSLVLALSAGWQRLRPILANRRLLLLLLASALAIGVNWLVYTWAILAGHALDTSLGYFINPLLNVLFGVALLGERLSRLQWAAVALAAAGVAVQTIALGYLPWISLTLAVSFGLYGLFRKKAAVDGLSGLFVETLLLAPLALGWLATRPYSLTDLPGWQLAVLAASGVVTATPLLLFGRAARVLPLSTLGLLQYLSPTLVMIEAVTLFGETLSPARLAAFGCIWAGLALYTWSMRPVAQPAATR</sequence>
<feature type="transmembrane region" description="Helical" evidence="8">
    <location>
        <begin position="41"/>
        <end position="62"/>
    </location>
</feature>
<evidence type="ECO:0000256" key="2">
    <source>
        <dbReference type="ARBA" id="ARBA00007362"/>
    </source>
</evidence>
<keyword evidence="5 8" id="KW-0812">Transmembrane</keyword>
<dbReference type="PANTHER" id="PTHR22911:SF137">
    <property type="entry name" value="SOLUTE CARRIER FAMILY 35 MEMBER G2-RELATED"/>
    <property type="match status" value="1"/>
</dbReference>
<accession>A0A255YEH9</accession>
<reference evidence="10 11" key="1">
    <citation type="submission" date="2017-07" db="EMBL/GenBank/DDBJ databases">
        <title>Sandarakinorhabdus cyanobacteriorum sp. nov., a novel bacterium isolated from cyanobacterial aggregates in a eutrophic lake.</title>
        <authorList>
            <person name="Cai H."/>
        </authorList>
    </citation>
    <scope>NUCLEOTIDE SEQUENCE [LARGE SCALE GENOMIC DNA]</scope>
    <source>
        <strain evidence="10 11">TH057</strain>
    </source>
</reference>
<name>A0A255YEH9_9SPHN</name>
<dbReference type="Proteomes" id="UP000216991">
    <property type="component" value="Unassembled WGS sequence"/>
</dbReference>
<dbReference type="RefSeq" id="WP_086116062.1">
    <property type="nucleotide sequence ID" value="NZ_NOXT01000115.1"/>
</dbReference>
<dbReference type="InterPro" id="IPR004626">
    <property type="entry name" value="RarD"/>
</dbReference>
<dbReference type="InterPro" id="IPR037185">
    <property type="entry name" value="EmrE-like"/>
</dbReference>
<keyword evidence="7 8" id="KW-0472">Membrane</keyword>
<feature type="transmembrane region" description="Helical" evidence="8">
    <location>
        <begin position="240"/>
        <end position="260"/>
    </location>
</feature>
<dbReference type="InterPro" id="IPR000620">
    <property type="entry name" value="EamA_dom"/>
</dbReference>
<comment type="similarity">
    <text evidence="2">Belongs to the EamA transporter family.</text>
</comment>